<dbReference type="Gene3D" id="2.100.10.30">
    <property type="entry name" value="Jacalin-like lectin domain"/>
    <property type="match status" value="1"/>
</dbReference>
<dbReference type="Pfam" id="PF01419">
    <property type="entry name" value="Jacalin"/>
    <property type="match status" value="1"/>
</dbReference>
<sequence>MPTTLKFIGSNEGEWFSFTGKTNGASLQRIWVWVGPSQVKAVRVLLSDGRDKTFGSPEGQHTEYIFQPGERITSLSLWGNGNGTRLGGIKFKTDKDK</sequence>
<dbReference type="InterPro" id="IPR001229">
    <property type="entry name" value="Jacalin-like_lectin_dom"/>
</dbReference>
<dbReference type="SUPFAM" id="SSF51101">
    <property type="entry name" value="Mannose-binding lectins"/>
    <property type="match status" value="1"/>
</dbReference>
<dbReference type="InterPro" id="IPR036404">
    <property type="entry name" value="Jacalin-like_lectin_dom_sf"/>
</dbReference>
<protein>
    <recommendedName>
        <fullName evidence="1">Jacalin-type lectin domain-containing protein</fullName>
    </recommendedName>
</protein>
<dbReference type="PANTHER" id="PTHR34007">
    <property type="entry name" value="AEROLYSIN-LIKE PROTEIN-RELATED"/>
    <property type="match status" value="1"/>
</dbReference>
<organism evidence="2 3">
    <name type="scientific">Phoxinus phoxinus</name>
    <name type="common">Eurasian minnow</name>
    <dbReference type="NCBI Taxonomy" id="58324"/>
    <lineage>
        <taxon>Eukaryota</taxon>
        <taxon>Metazoa</taxon>
        <taxon>Chordata</taxon>
        <taxon>Craniata</taxon>
        <taxon>Vertebrata</taxon>
        <taxon>Euteleostomi</taxon>
        <taxon>Actinopterygii</taxon>
        <taxon>Neopterygii</taxon>
        <taxon>Teleostei</taxon>
        <taxon>Ostariophysi</taxon>
        <taxon>Cypriniformes</taxon>
        <taxon>Leuciscidae</taxon>
        <taxon>Phoxininae</taxon>
        <taxon>Phoxinus</taxon>
    </lineage>
</organism>
<accession>A0AAN9DKB1</accession>
<evidence type="ECO:0000313" key="2">
    <source>
        <dbReference type="EMBL" id="KAK7174166.1"/>
    </source>
</evidence>
<dbReference type="AlphaFoldDB" id="A0AAN9DKB1"/>
<dbReference type="InterPro" id="IPR053280">
    <property type="entry name" value="Aerolysin-like_pore-former"/>
</dbReference>
<reference evidence="2 3" key="1">
    <citation type="submission" date="2024-02" db="EMBL/GenBank/DDBJ databases">
        <title>Chromosome-level genome assembly of the Eurasian Minnow (Phoxinus phoxinus).</title>
        <authorList>
            <person name="Oriowo T.O."/>
            <person name="Martin S."/>
            <person name="Stange M."/>
            <person name="Chrysostomakis Y."/>
            <person name="Brown T."/>
            <person name="Winkler S."/>
            <person name="Kukowka S."/>
            <person name="Myers E.W."/>
            <person name="Bohne A."/>
        </authorList>
    </citation>
    <scope>NUCLEOTIDE SEQUENCE [LARGE SCALE GENOMIC DNA]</scope>
    <source>
        <strain evidence="2">ZFMK-TIS-60720</strain>
        <tissue evidence="2">Whole Organism</tissue>
    </source>
</reference>
<keyword evidence="3" id="KW-1185">Reference proteome</keyword>
<evidence type="ECO:0000259" key="1">
    <source>
        <dbReference type="PROSITE" id="PS51752"/>
    </source>
</evidence>
<comment type="caution">
    <text evidence="2">The sequence shown here is derived from an EMBL/GenBank/DDBJ whole genome shotgun (WGS) entry which is preliminary data.</text>
</comment>
<name>A0AAN9DKB1_9TELE</name>
<dbReference type="Proteomes" id="UP001364617">
    <property type="component" value="Unassembled WGS sequence"/>
</dbReference>
<dbReference type="PANTHER" id="PTHR34007:SF1">
    <property type="entry name" value="AEROLYSIN-LIKE PROTEIN-RELATED"/>
    <property type="match status" value="1"/>
</dbReference>
<feature type="domain" description="Jacalin-type lectin" evidence="1">
    <location>
        <begin position="2"/>
        <end position="97"/>
    </location>
</feature>
<dbReference type="PROSITE" id="PS51752">
    <property type="entry name" value="JACALIN_LECTIN"/>
    <property type="match status" value="1"/>
</dbReference>
<gene>
    <name evidence="2" type="ORF">R3I93_001376</name>
</gene>
<proteinExistence type="predicted"/>
<evidence type="ECO:0000313" key="3">
    <source>
        <dbReference type="Proteomes" id="UP001364617"/>
    </source>
</evidence>
<dbReference type="EMBL" id="JAYKXH010000002">
    <property type="protein sequence ID" value="KAK7174166.1"/>
    <property type="molecule type" value="Genomic_DNA"/>
</dbReference>